<reference evidence="4" key="2">
    <citation type="submission" date="2024-05" db="EMBL/GenBank/DDBJ databases">
        <title>Rhodohalobacter halophilus gen. nov., sp. nov., a moderately halophilic member of the family Balneolaceae.</title>
        <authorList>
            <person name="Xia J."/>
        </authorList>
    </citation>
    <scope>NUCLEOTIDE SEQUENCE</scope>
    <source>
        <strain evidence="4">WB101</strain>
    </source>
</reference>
<dbReference type="Pfam" id="PF07521">
    <property type="entry name" value="RMMBL"/>
    <property type="match status" value="1"/>
</dbReference>
<dbReference type="CDD" id="cd16295">
    <property type="entry name" value="TTHA0252-CPSF-like_MBL-fold"/>
    <property type="match status" value="1"/>
</dbReference>
<dbReference type="Gene3D" id="3.40.50.10890">
    <property type="match status" value="1"/>
</dbReference>
<evidence type="ECO:0000259" key="3">
    <source>
        <dbReference type="SMART" id="SM01027"/>
    </source>
</evidence>
<name>A0ABS9K7Z7_9BACT</name>
<accession>A0ABS9K7Z7</accession>
<dbReference type="InterPro" id="IPR001279">
    <property type="entry name" value="Metallo-B-lactamas"/>
</dbReference>
<keyword evidence="1" id="KW-0378">Hydrolase</keyword>
<comment type="caution">
    <text evidence="4">The sequence shown here is derived from an EMBL/GenBank/DDBJ whole genome shotgun (WGS) entry which is preliminary data.</text>
</comment>
<evidence type="ECO:0000259" key="2">
    <source>
        <dbReference type="SMART" id="SM00849"/>
    </source>
</evidence>
<dbReference type="PANTHER" id="PTHR11203">
    <property type="entry name" value="CLEAVAGE AND POLYADENYLATION SPECIFICITY FACTOR FAMILY MEMBER"/>
    <property type="match status" value="1"/>
</dbReference>
<dbReference type="EMBL" id="JAKLWS010000001">
    <property type="protein sequence ID" value="MCG2586979.1"/>
    <property type="molecule type" value="Genomic_DNA"/>
</dbReference>
<gene>
    <name evidence="4" type="ORF">L6773_00275</name>
</gene>
<dbReference type="Pfam" id="PF00753">
    <property type="entry name" value="Lactamase_B"/>
    <property type="match status" value="1"/>
</dbReference>
<dbReference type="InterPro" id="IPR011108">
    <property type="entry name" value="RMMBL"/>
</dbReference>
<dbReference type="SMART" id="SM00849">
    <property type="entry name" value="Lactamase_B"/>
    <property type="match status" value="1"/>
</dbReference>
<dbReference type="InterPro" id="IPR022712">
    <property type="entry name" value="Beta_Casp"/>
</dbReference>
<evidence type="ECO:0000256" key="1">
    <source>
        <dbReference type="ARBA" id="ARBA00022801"/>
    </source>
</evidence>
<reference evidence="4" key="1">
    <citation type="submission" date="2022-01" db="EMBL/GenBank/DDBJ databases">
        <authorList>
            <person name="Wang Y."/>
        </authorList>
    </citation>
    <scope>NUCLEOTIDE SEQUENCE</scope>
    <source>
        <strain evidence="4">WB101</strain>
    </source>
</reference>
<organism evidence="4 5">
    <name type="scientific">Rhodohalobacter sulfatireducens</name>
    <dbReference type="NCBI Taxonomy" id="2911366"/>
    <lineage>
        <taxon>Bacteria</taxon>
        <taxon>Pseudomonadati</taxon>
        <taxon>Balneolota</taxon>
        <taxon>Balneolia</taxon>
        <taxon>Balneolales</taxon>
        <taxon>Balneolaceae</taxon>
        <taxon>Rhodohalobacter</taxon>
    </lineage>
</organism>
<keyword evidence="5" id="KW-1185">Reference proteome</keyword>
<dbReference type="Gene3D" id="3.60.15.10">
    <property type="entry name" value="Ribonuclease Z/Hydroxyacylglutathione hydrolase-like"/>
    <property type="match status" value="1"/>
</dbReference>
<dbReference type="InterPro" id="IPR050698">
    <property type="entry name" value="MBL"/>
</dbReference>
<protein>
    <submittedName>
        <fullName evidence="4">MBL fold metallo-hydrolase</fullName>
    </submittedName>
</protein>
<proteinExistence type="predicted"/>
<dbReference type="Proteomes" id="UP001165366">
    <property type="component" value="Unassembled WGS sequence"/>
</dbReference>
<feature type="domain" description="Metallo-beta-lactamase" evidence="2">
    <location>
        <begin position="17"/>
        <end position="235"/>
    </location>
</feature>
<evidence type="ECO:0000313" key="4">
    <source>
        <dbReference type="EMBL" id="MCG2586979.1"/>
    </source>
</evidence>
<dbReference type="PANTHER" id="PTHR11203:SF37">
    <property type="entry name" value="INTEGRATOR COMPLEX SUBUNIT 11"/>
    <property type="match status" value="1"/>
</dbReference>
<dbReference type="RefSeq" id="WP_237851829.1">
    <property type="nucleotide sequence ID" value="NZ_JAKLWS010000001.1"/>
</dbReference>
<dbReference type="InterPro" id="IPR036866">
    <property type="entry name" value="RibonucZ/Hydroxyglut_hydro"/>
</dbReference>
<dbReference type="Pfam" id="PF10996">
    <property type="entry name" value="Beta-Casp"/>
    <property type="match status" value="1"/>
</dbReference>
<evidence type="ECO:0000313" key="5">
    <source>
        <dbReference type="Proteomes" id="UP001165366"/>
    </source>
</evidence>
<feature type="domain" description="Beta-Casp" evidence="3">
    <location>
        <begin position="251"/>
        <end position="371"/>
    </location>
</feature>
<dbReference type="SMART" id="SM01027">
    <property type="entry name" value="Beta-Casp"/>
    <property type="match status" value="1"/>
</dbReference>
<dbReference type="SUPFAM" id="SSF56281">
    <property type="entry name" value="Metallo-hydrolase/oxidoreductase"/>
    <property type="match status" value="1"/>
</dbReference>
<sequence length="459" mass="52093">MSESINIHFLGAAGTVTGSKFLIESSDKNILIDCGLFQGIKKIRQLNWSHLPIHLSDIDLVVLTHGHLDHSGFLPNLVKMGYKGPIWATSPTIDITKIILEDSAKIQEEDAEKANKEHFSKHHPAKPLYTLRHVEKTLPLFEAKDEGIWVQVSDHIRLRFQYNGHILGAAYLELDLLGKRFVFSGDVGRPSDPLLREPKKPEKAHILFLESTYGDRLHPDKSTLDEMQKVILETYDNKGTIIIPSFAVERAQLLLYMLWQLRVQNKIPESIPIILDSPMGANVLDLFQKHTSWHKLSSAECSEMCNQVRVTKSFKETWEIIDDPQSKIIIAGSGMVTGGRVLTYLEQYIDRPETTVLLAGYQAEGTRGRHLLDGLKEIKFYGKYFPVKARIEYLEGLSGHADQSELLKWVSDISESPENVYLVHGEPQALDMLRLKIKDRYGWNVHIPDLFEVDTVTIG</sequence>